<dbReference type="EMBL" id="PVTL01000005">
    <property type="protein sequence ID" value="PRY68073.1"/>
    <property type="molecule type" value="Genomic_DNA"/>
</dbReference>
<dbReference type="AlphaFoldDB" id="A0A2T0VD17"/>
<keyword evidence="3" id="KW-1185">Reference proteome</keyword>
<dbReference type="Gene3D" id="3.20.20.140">
    <property type="entry name" value="Metal-dependent hydrolases"/>
    <property type="match status" value="1"/>
</dbReference>
<protein>
    <recommendedName>
        <fullName evidence="4">Membrane dipeptidase (Peptidase family M19)</fullName>
    </recommendedName>
</protein>
<dbReference type="OrthoDB" id="2479530at2"/>
<accession>A0A2T0VD17</accession>
<dbReference type="Proteomes" id="UP000237983">
    <property type="component" value="Unassembled WGS sequence"/>
</dbReference>
<evidence type="ECO:0000256" key="1">
    <source>
        <dbReference type="SAM" id="SignalP"/>
    </source>
</evidence>
<gene>
    <name evidence="2" type="ORF">B0I08_105238</name>
</gene>
<name>A0A2T0VD17_9MICO</name>
<organism evidence="2 3">
    <name type="scientific">Glaciihabitans tibetensis</name>
    <dbReference type="NCBI Taxonomy" id="1266600"/>
    <lineage>
        <taxon>Bacteria</taxon>
        <taxon>Bacillati</taxon>
        <taxon>Actinomycetota</taxon>
        <taxon>Actinomycetes</taxon>
        <taxon>Micrococcales</taxon>
        <taxon>Microbacteriaceae</taxon>
        <taxon>Glaciihabitans</taxon>
    </lineage>
</organism>
<dbReference type="SUPFAM" id="SSF51556">
    <property type="entry name" value="Metallo-dependent hydrolases"/>
    <property type="match status" value="1"/>
</dbReference>
<feature type="chain" id="PRO_5015615844" description="Membrane dipeptidase (Peptidase family M19)" evidence="1">
    <location>
        <begin position="31"/>
        <end position="685"/>
    </location>
</feature>
<evidence type="ECO:0008006" key="4">
    <source>
        <dbReference type="Google" id="ProtNLM"/>
    </source>
</evidence>
<dbReference type="InterPro" id="IPR032466">
    <property type="entry name" value="Metal_Hydrolase"/>
</dbReference>
<feature type="signal peptide" evidence="1">
    <location>
        <begin position="1"/>
        <end position="30"/>
    </location>
</feature>
<evidence type="ECO:0000313" key="3">
    <source>
        <dbReference type="Proteomes" id="UP000237983"/>
    </source>
</evidence>
<evidence type="ECO:0000313" key="2">
    <source>
        <dbReference type="EMBL" id="PRY68073.1"/>
    </source>
</evidence>
<dbReference type="RefSeq" id="WP_106212749.1">
    <property type="nucleotide sequence ID" value="NZ_PVTL01000005.1"/>
</dbReference>
<comment type="caution">
    <text evidence="2">The sequence shown here is derived from an EMBL/GenBank/DDBJ whole genome shotgun (WGS) entry which is preliminary data.</text>
</comment>
<sequence length="685" mass="71246">MTRSRRWKARAALAALVALTLLGSATATSAAVPTPAYELDGGCYSMRVANQGASPIAASYVAQNSLGYGTAATIASAKPFRFEATQLGRYTITDSDGKLLYMAVINQVLGGTEHGARADWTVTKDSAGYHVANTETGQALGSWSGLLAVAPSTIQLAPSTGCFTPPGVTVGATGASAPAVDSAGNLVGLIDAHAHITAAEAFGGQMHCGSSFAEGGPSVALAGCASHGTLAPGALFEALIGGTDPLDSSEDGWPTFTDWPTDNSLLHEQAYYVGIERAWRGGLRVMNTLLVGNRVICELYPSRDHPCDEMGEVLLQAQYLSAMEDYIDAQNGGPGLGWFRIAETPEQVRTIAAQGKLAVTIGVENSELFGCREISGVPQCSEDDIDDGLDQLQALGVSGLYPVHKFDNAFGGTRFDAGVTGAAINVGNYISTGHWWRAASCTGPADNEQPITNDGIANFLAGGVAGAPAGTVLPVYPTGPICNTQGLTALGVHLIEEMMDRGMIIHIDHMGVKTAKAVLDMAEAVDYAGVASVHTWADRALVNRVIGLGGFVASYAYAAADAGNGEPDFVSEWRANNALPNGSQITGYGYGSDVNGLAPQAPARLNAAASPLKYPFTAPNGVVFQKQSYGSKVYDLNIDGVAQYGLYADWVADLVKQAGTDGPALRADLMSGAEAYVTMWEQARS</sequence>
<proteinExistence type="predicted"/>
<keyword evidence="1" id="KW-0732">Signal</keyword>
<reference evidence="2 3" key="1">
    <citation type="submission" date="2018-03" db="EMBL/GenBank/DDBJ databases">
        <title>Genomic Encyclopedia of Type Strains, Phase III (KMG-III): the genomes of soil and plant-associated and newly described type strains.</title>
        <authorList>
            <person name="Whitman W."/>
        </authorList>
    </citation>
    <scope>NUCLEOTIDE SEQUENCE [LARGE SCALE GENOMIC DNA]</scope>
    <source>
        <strain evidence="2 3">CGMCC 1.12484</strain>
    </source>
</reference>